<sequence length="155" mass="17136">MKHTLWLILAVCSVPGAWAGPFGVYQHGTVVRMRVGDCTLSHRGFMTAFGGPAAQAGQMVDETCPEYTLISDKVVYVIVGRSSNQLIPLADVIDFRLHNNEMAVRVDDAKHESKFSIKEMILRSEWDLVQKHIADQLSTPPHAAESATTSEVRTK</sequence>
<name>A0A2U3L5U3_9BACT</name>
<dbReference type="AlphaFoldDB" id="A0A2U3L5U3"/>
<gene>
    <name evidence="2" type="ORF">SBA1_720011</name>
</gene>
<proteinExistence type="predicted"/>
<evidence type="ECO:0000256" key="1">
    <source>
        <dbReference type="SAM" id="SignalP"/>
    </source>
</evidence>
<evidence type="ECO:0008006" key="4">
    <source>
        <dbReference type="Google" id="ProtNLM"/>
    </source>
</evidence>
<dbReference type="EMBL" id="OMOD01000169">
    <property type="protein sequence ID" value="SPF47220.1"/>
    <property type="molecule type" value="Genomic_DNA"/>
</dbReference>
<feature type="chain" id="PRO_5015414488" description="Secreted protein" evidence="1">
    <location>
        <begin position="20"/>
        <end position="155"/>
    </location>
</feature>
<feature type="signal peptide" evidence="1">
    <location>
        <begin position="1"/>
        <end position="19"/>
    </location>
</feature>
<keyword evidence="1" id="KW-0732">Signal</keyword>
<dbReference type="Proteomes" id="UP000238701">
    <property type="component" value="Unassembled WGS sequence"/>
</dbReference>
<protein>
    <recommendedName>
        <fullName evidence="4">Secreted protein</fullName>
    </recommendedName>
</protein>
<reference evidence="3" key="1">
    <citation type="submission" date="2018-02" db="EMBL/GenBank/DDBJ databases">
        <authorList>
            <person name="Hausmann B."/>
        </authorList>
    </citation>
    <scope>NUCLEOTIDE SEQUENCE [LARGE SCALE GENOMIC DNA]</scope>
    <source>
        <strain evidence="3">Peat soil MAG SbA1</strain>
    </source>
</reference>
<evidence type="ECO:0000313" key="2">
    <source>
        <dbReference type="EMBL" id="SPF47220.1"/>
    </source>
</evidence>
<evidence type="ECO:0000313" key="3">
    <source>
        <dbReference type="Proteomes" id="UP000238701"/>
    </source>
</evidence>
<accession>A0A2U3L5U3</accession>
<organism evidence="2 3">
    <name type="scientific">Candidatus Sulfotelmatobacter kueseliae</name>
    <dbReference type="NCBI Taxonomy" id="2042962"/>
    <lineage>
        <taxon>Bacteria</taxon>
        <taxon>Pseudomonadati</taxon>
        <taxon>Acidobacteriota</taxon>
        <taxon>Terriglobia</taxon>
        <taxon>Terriglobales</taxon>
        <taxon>Candidatus Korobacteraceae</taxon>
        <taxon>Candidatus Sulfotelmatobacter</taxon>
    </lineage>
</organism>